<dbReference type="RefSeq" id="WP_074492441.1">
    <property type="nucleotide sequence ID" value="NZ_FPAM01000003.1"/>
</dbReference>
<keyword evidence="2" id="KW-1185">Reference proteome</keyword>
<comment type="caution">
    <text evidence="1">The sequence shown here is derived from an EMBL/GenBank/DDBJ whole genome shotgun (WGS) entry which is preliminary data.</text>
</comment>
<protein>
    <recommendedName>
        <fullName evidence="3">Lipocalin-like domain-containing protein</fullName>
    </recommendedName>
</protein>
<proteinExistence type="predicted"/>
<evidence type="ECO:0000313" key="1">
    <source>
        <dbReference type="EMBL" id="OKS89426.1"/>
    </source>
</evidence>
<evidence type="ECO:0000313" key="2">
    <source>
        <dbReference type="Proteomes" id="UP000186720"/>
    </source>
</evidence>
<reference evidence="1 2" key="1">
    <citation type="submission" date="2016-11" db="EMBL/GenBank/DDBJ databases">
        <title>Whole Genome Sequencing of Mucilaginibacter polytrichastri RG4-7(T) isolated from the moss sample.</title>
        <authorList>
            <person name="Li Y."/>
        </authorList>
    </citation>
    <scope>NUCLEOTIDE SEQUENCE [LARGE SCALE GENOMIC DNA]</scope>
    <source>
        <strain evidence="1 2">RG4-7</strain>
    </source>
</reference>
<dbReference type="OrthoDB" id="1450111at2"/>
<dbReference type="Proteomes" id="UP000186720">
    <property type="component" value="Unassembled WGS sequence"/>
</dbReference>
<dbReference type="AlphaFoldDB" id="A0A1Q6A606"/>
<sequence length="163" mass="17851">MKPIMFLIATVLAFVIIQSCKKDSTKNNVAKTNNEAIVGTWENPQIYPSATGRSQVYIFNQDGTFESKFAVIDPVNNQIVGYTYKSTGKYALTSNQLVFSNVTGYSIKDNGTTPVPESQLVNVGQLGANTFSIGFTTKKDSLSMLINCPPNADCTGITWFQKK</sequence>
<accession>A0A1Q6A606</accession>
<dbReference type="EMBL" id="MPPL01000001">
    <property type="protein sequence ID" value="OKS89426.1"/>
    <property type="molecule type" value="Genomic_DNA"/>
</dbReference>
<gene>
    <name evidence="1" type="ORF">RG47T_4910</name>
</gene>
<name>A0A1Q6A606_9SPHI</name>
<dbReference type="PROSITE" id="PS51257">
    <property type="entry name" value="PROKAR_LIPOPROTEIN"/>
    <property type="match status" value="1"/>
</dbReference>
<evidence type="ECO:0008006" key="3">
    <source>
        <dbReference type="Google" id="ProtNLM"/>
    </source>
</evidence>
<organism evidence="1 2">
    <name type="scientific">Mucilaginibacter polytrichastri</name>
    <dbReference type="NCBI Taxonomy" id="1302689"/>
    <lineage>
        <taxon>Bacteria</taxon>
        <taxon>Pseudomonadati</taxon>
        <taxon>Bacteroidota</taxon>
        <taxon>Sphingobacteriia</taxon>
        <taxon>Sphingobacteriales</taxon>
        <taxon>Sphingobacteriaceae</taxon>
        <taxon>Mucilaginibacter</taxon>
    </lineage>
</organism>